<dbReference type="InterPro" id="IPR051325">
    <property type="entry name" value="Nudix_hydrolase_domain"/>
</dbReference>
<keyword evidence="1 2" id="KW-0378">Hydrolase</keyword>
<dbReference type="AlphaFoldDB" id="A0A938XYB0"/>
<evidence type="ECO:0000259" key="3">
    <source>
        <dbReference type="PROSITE" id="PS51462"/>
    </source>
</evidence>
<dbReference type="InterPro" id="IPR020084">
    <property type="entry name" value="NUDIX_hydrolase_CS"/>
</dbReference>
<reference evidence="4" key="1">
    <citation type="submission" date="2021-01" db="EMBL/GenBank/DDBJ databases">
        <title>Genomic Encyclopedia of Type Strains, Phase IV (KMG-IV): sequencing the most valuable type-strain genomes for metagenomic binning, comparative biology and taxonomic classification.</title>
        <authorList>
            <person name="Goeker M."/>
        </authorList>
    </citation>
    <scope>NUCLEOTIDE SEQUENCE</scope>
    <source>
        <strain evidence="4">DSM 25523</strain>
    </source>
</reference>
<dbReference type="PRINTS" id="PR00502">
    <property type="entry name" value="NUDIXFAMILY"/>
</dbReference>
<evidence type="ECO:0000313" key="4">
    <source>
        <dbReference type="EMBL" id="MBM7589873.1"/>
    </source>
</evidence>
<dbReference type="InterPro" id="IPR015797">
    <property type="entry name" value="NUDIX_hydrolase-like_dom_sf"/>
</dbReference>
<keyword evidence="5" id="KW-1185">Reference proteome</keyword>
<dbReference type="PANTHER" id="PTHR21340">
    <property type="entry name" value="DIADENOSINE 5,5-P1,P4-TETRAPHOSPHATE PYROPHOSPHOHYDROLASE MUTT"/>
    <property type="match status" value="1"/>
</dbReference>
<dbReference type="InterPro" id="IPR000086">
    <property type="entry name" value="NUDIX_hydrolase_dom"/>
</dbReference>
<dbReference type="GO" id="GO:0006167">
    <property type="term" value="P:AMP biosynthetic process"/>
    <property type="evidence" value="ECO:0007669"/>
    <property type="project" value="TreeGrafter"/>
</dbReference>
<evidence type="ECO:0000256" key="1">
    <source>
        <dbReference type="ARBA" id="ARBA00022801"/>
    </source>
</evidence>
<gene>
    <name evidence="4" type="ORF">JOD01_001474</name>
</gene>
<dbReference type="Pfam" id="PF00293">
    <property type="entry name" value="NUDIX"/>
    <property type="match status" value="1"/>
</dbReference>
<dbReference type="GO" id="GO:0006754">
    <property type="term" value="P:ATP biosynthetic process"/>
    <property type="evidence" value="ECO:0007669"/>
    <property type="project" value="TreeGrafter"/>
</dbReference>
<accession>A0A938XYB0</accession>
<dbReference type="InterPro" id="IPR020476">
    <property type="entry name" value="Nudix_hydrolase"/>
</dbReference>
<dbReference type="EMBL" id="JAFBEB010000004">
    <property type="protein sequence ID" value="MBM7589873.1"/>
    <property type="molecule type" value="Genomic_DNA"/>
</dbReference>
<evidence type="ECO:0000256" key="2">
    <source>
        <dbReference type="RuleBase" id="RU003476"/>
    </source>
</evidence>
<protein>
    <submittedName>
        <fullName evidence="4">8-oxo-dGTP pyrophosphatase MutT (NUDIX family)</fullName>
    </submittedName>
</protein>
<dbReference type="PROSITE" id="PS00893">
    <property type="entry name" value="NUDIX_BOX"/>
    <property type="match status" value="1"/>
</dbReference>
<feature type="domain" description="Nudix hydrolase" evidence="3">
    <location>
        <begin position="1"/>
        <end position="133"/>
    </location>
</feature>
<comment type="similarity">
    <text evidence="2">Belongs to the Nudix hydrolase family.</text>
</comment>
<evidence type="ECO:0000313" key="5">
    <source>
        <dbReference type="Proteomes" id="UP000717624"/>
    </source>
</evidence>
<name>A0A938XYB0_9BACL</name>
<dbReference type="CDD" id="cd03673">
    <property type="entry name" value="NUDIX_Ap6A_hydrolase"/>
    <property type="match status" value="1"/>
</dbReference>
<dbReference type="Proteomes" id="UP000717624">
    <property type="component" value="Unassembled WGS sequence"/>
</dbReference>
<proteinExistence type="inferred from homology"/>
<organism evidence="4 5">
    <name type="scientific">Brevibacillus fulvus</name>
    <dbReference type="NCBI Taxonomy" id="1125967"/>
    <lineage>
        <taxon>Bacteria</taxon>
        <taxon>Bacillati</taxon>
        <taxon>Bacillota</taxon>
        <taxon>Bacilli</taxon>
        <taxon>Bacillales</taxon>
        <taxon>Paenibacillaceae</taxon>
        <taxon>Brevibacillus</taxon>
    </lineage>
</organism>
<sequence>MTEISAGGVVYRVTEEDRLLFLLIEDRYGKMTLPKGKQEIGETIEETAIREVLEETGIRSKLVDQLETTHYQYHHPVTGEIVDKDVHFYLMEAYTSEVTVQVEEINGVQWVEPAVAWKLQQEKGYRNNDSVLRKALSHFQIEV</sequence>
<dbReference type="GO" id="GO:0004081">
    <property type="term" value="F:bis(5'-nucleosyl)-tetraphosphatase (asymmetrical) activity"/>
    <property type="evidence" value="ECO:0007669"/>
    <property type="project" value="TreeGrafter"/>
</dbReference>
<dbReference type="PROSITE" id="PS51462">
    <property type="entry name" value="NUDIX"/>
    <property type="match status" value="1"/>
</dbReference>
<dbReference type="RefSeq" id="WP_204517599.1">
    <property type="nucleotide sequence ID" value="NZ_BAABIN010000007.1"/>
</dbReference>
<comment type="caution">
    <text evidence="4">The sequence shown here is derived from an EMBL/GenBank/DDBJ whole genome shotgun (WGS) entry which is preliminary data.</text>
</comment>
<dbReference type="Gene3D" id="3.90.79.10">
    <property type="entry name" value="Nucleoside Triphosphate Pyrophosphohydrolase"/>
    <property type="match status" value="1"/>
</dbReference>
<dbReference type="SUPFAM" id="SSF55811">
    <property type="entry name" value="Nudix"/>
    <property type="match status" value="1"/>
</dbReference>
<dbReference type="PANTHER" id="PTHR21340:SF0">
    <property type="entry name" value="BIS(5'-NUCLEOSYL)-TETRAPHOSPHATASE [ASYMMETRICAL]"/>
    <property type="match status" value="1"/>
</dbReference>